<dbReference type="Gene3D" id="3.40.50.300">
    <property type="entry name" value="P-loop containing nucleotide triphosphate hydrolases"/>
    <property type="match status" value="1"/>
</dbReference>
<evidence type="ECO:0000256" key="1">
    <source>
        <dbReference type="SAM" id="Coils"/>
    </source>
</evidence>
<sequence>MTKKTENENSVISNLFSELKFNQIDFVLLSDFESEGNTGDVDIYVPLNHKYKFECTLSKLGWYERKEGADCVVDYFYYHLDSELYLHIKYELVFAESFFRAWKYNFSEEVLESKVYNQFGVPRPYGIHLIILYLAKTIINTSGKLDVAKRKKIKDYLFKHKIEFQGEKEFLFAERLYELLKKKDVEVHLLSKLIKAYFTINIRMIRRLKIRRTGAGINVLFLGTDGSGKTTLINNIQNSMQFKVSNLYLGMGEQGWKSKGVKKLQDKKINIDSLNQLKNMFYGLLALPLELLIRRLDAIKTGKSRIFLIDRFPGFPFISSSKTYSKLYSIVLPKPDIVIFLYGNPEILVKRKSELTIERAIRDLEKFEKVADKISDSNYISINTTEMTIDESMDIIKEIILKHPKIKKNLLKKINI</sequence>
<accession>A0ABX4HUT9</accession>
<dbReference type="Proteomes" id="UP000217561">
    <property type="component" value="Unassembled WGS sequence"/>
</dbReference>
<evidence type="ECO:0000313" key="2">
    <source>
        <dbReference type="EMBL" id="PBB06460.1"/>
    </source>
</evidence>
<dbReference type="RefSeq" id="WP_095821449.1">
    <property type="nucleotide sequence ID" value="NZ_NSGH01000004.1"/>
</dbReference>
<protein>
    <recommendedName>
        <fullName evidence="4">Thymidylate kinase</fullName>
    </recommendedName>
</protein>
<name>A0ABX4HUT9_9BACI</name>
<dbReference type="SUPFAM" id="SSF52540">
    <property type="entry name" value="P-loop containing nucleoside triphosphate hydrolases"/>
    <property type="match status" value="2"/>
</dbReference>
<feature type="coiled-coil region" evidence="1">
    <location>
        <begin position="350"/>
        <end position="377"/>
    </location>
</feature>
<reference evidence="2 3" key="1">
    <citation type="submission" date="2017-08" db="EMBL/GenBank/DDBJ databases">
        <title>Salimicrobium alkalisoli sp. nov., isolated from saline alkaline soil.</title>
        <authorList>
            <person name="Zhang G."/>
            <person name="Xiong Q."/>
        </authorList>
    </citation>
    <scope>NUCLEOTIDE SEQUENCE [LARGE SCALE GENOMIC DNA]</scope>
    <source>
        <strain evidence="2 3">WN024</strain>
    </source>
</reference>
<organism evidence="2 3">
    <name type="scientific">Salimicrobium humidisoli</name>
    <dbReference type="NCBI Taxonomy" id="2029857"/>
    <lineage>
        <taxon>Bacteria</taxon>
        <taxon>Bacillati</taxon>
        <taxon>Bacillota</taxon>
        <taxon>Bacilli</taxon>
        <taxon>Bacillales</taxon>
        <taxon>Bacillaceae</taxon>
        <taxon>Salimicrobium</taxon>
    </lineage>
</organism>
<gene>
    <name evidence="2" type="ORF">CKW00_03790</name>
</gene>
<keyword evidence="1" id="KW-0175">Coiled coil</keyword>
<evidence type="ECO:0000313" key="3">
    <source>
        <dbReference type="Proteomes" id="UP000217561"/>
    </source>
</evidence>
<evidence type="ECO:0008006" key="4">
    <source>
        <dbReference type="Google" id="ProtNLM"/>
    </source>
</evidence>
<keyword evidence="3" id="KW-1185">Reference proteome</keyword>
<dbReference type="EMBL" id="NSGH01000004">
    <property type="protein sequence ID" value="PBB06460.1"/>
    <property type="molecule type" value="Genomic_DNA"/>
</dbReference>
<dbReference type="InterPro" id="IPR027417">
    <property type="entry name" value="P-loop_NTPase"/>
</dbReference>
<proteinExistence type="predicted"/>
<comment type="caution">
    <text evidence="2">The sequence shown here is derived from an EMBL/GenBank/DDBJ whole genome shotgun (WGS) entry which is preliminary data.</text>
</comment>